<keyword evidence="1" id="KW-0547">Nucleotide-binding</keyword>
<dbReference type="PANTHER" id="PTHR40599">
    <property type="entry name" value="[CITRATE [PRO-3S]-LYASE] LIGASE"/>
    <property type="match status" value="1"/>
</dbReference>
<dbReference type="GO" id="GO:0016779">
    <property type="term" value="F:nucleotidyltransferase activity"/>
    <property type="evidence" value="ECO:0007669"/>
    <property type="project" value="UniProtKB-KW"/>
</dbReference>
<reference evidence="4 5" key="1">
    <citation type="submission" date="2020-08" db="EMBL/GenBank/DDBJ databases">
        <title>Genome public.</title>
        <authorList>
            <person name="Liu C."/>
            <person name="Sun Q."/>
        </authorList>
    </citation>
    <scope>NUCLEOTIDE SEQUENCE [LARGE SCALE GENOMIC DNA]</scope>
    <source>
        <strain evidence="4 5">BX0805</strain>
    </source>
</reference>
<dbReference type="Proteomes" id="UP000621540">
    <property type="component" value="Unassembled WGS sequence"/>
</dbReference>
<feature type="domain" description="Citrate lyase ligase C-terminal" evidence="3">
    <location>
        <begin position="435"/>
        <end position="616"/>
    </location>
</feature>
<dbReference type="InterPro" id="IPR014729">
    <property type="entry name" value="Rossmann-like_a/b/a_fold"/>
</dbReference>
<proteinExistence type="predicted"/>
<protein>
    <submittedName>
        <fullName evidence="4">Adenylyltransferase/cytidyltransferase family protein</fullName>
    </submittedName>
</protein>
<name>A0ABR7I9Q1_9FIRM</name>
<evidence type="ECO:0000313" key="4">
    <source>
        <dbReference type="EMBL" id="MBC5753657.1"/>
    </source>
</evidence>
<dbReference type="SUPFAM" id="SSF52374">
    <property type="entry name" value="Nucleotidylyl transferase"/>
    <property type="match status" value="1"/>
</dbReference>
<dbReference type="SMART" id="SM00764">
    <property type="entry name" value="Citrate_ly_lig"/>
    <property type="match status" value="1"/>
</dbReference>
<dbReference type="InterPro" id="IPR013166">
    <property type="entry name" value="Citrate_lyase_ligase_C"/>
</dbReference>
<evidence type="ECO:0000313" key="5">
    <source>
        <dbReference type="Proteomes" id="UP000621540"/>
    </source>
</evidence>
<dbReference type="RefSeq" id="WP_186981976.1">
    <property type="nucleotide sequence ID" value="NZ_JACOQH010000003.1"/>
</dbReference>
<keyword evidence="2" id="KW-0067">ATP-binding</keyword>
<dbReference type="Gene3D" id="3.40.50.620">
    <property type="entry name" value="HUPs"/>
    <property type="match status" value="1"/>
</dbReference>
<dbReference type="InterPro" id="IPR005216">
    <property type="entry name" value="Citrate_lyase_ligase"/>
</dbReference>
<evidence type="ECO:0000256" key="2">
    <source>
        <dbReference type="ARBA" id="ARBA00022840"/>
    </source>
</evidence>
<keyword evidence="4" id="KW-0548">Nucleotidyltransferase</keyword>
<evidence type="ECO:0000256" key="1">
    <source>
        <dbReference type="ARBA" id="ARBA00022741"/>
    </source>
</evidence>
<keyword evidence="4" id="KW-0808">Transferase</keyword>
<comment type="caution">
    <text evidence="4">The sequence shown here is derived from an EMBL/GenBank/DDBJ whole genome shotgun (WGS) entry which is preliminary data.</text>
</comment>
<dbReference type="Pfam" id="PF08218">
    <property type="entry name" value="Citrate_ly_lig"/>
    <property type="match status" value="1"/>
</dbReference>
<gene>
    <name evidence="4" type="ORF">H8Z76_06365</name>
</gene>
<evidence type="ECO:0000259" key="3">
    <source>
        <dbReference type="SMART" id="SM00764"/>
    </source>
</evidence>
<keyword evidence="5" id="KW-1185">Reference proteome</keyword>
<dbReference type="EMBL" id="JACOQH010000003">
    <property type="protein sequence ID" value="MBC5753657.1"/>
    <property type="molecule type" value="Genomic_DNA"/>
</dbReference>
<dbReference type="InterPro" id="IPR004821">
    <property type="entry name" value="Cyt_trans-like"/>
</dbReference>
<dbReference type="PANTHER" id="PTHR40599:SF1">
    <property type="entry name" value="[CITRATE [PRO-3S]-LYASE] LIGASE"/>
    <property type="match status" value="1"/>
</dbReference>
<accession>A0ABR7I9Q1</accession>
<organism evidence="4 5">
    <name type="scientific">Roseburia yibonii</name>
    <dbReference type="NCBI Taxonomy" id="2763063"/>
    <lineage>
        <taxon>Bacteria</taxon>
        <taxon>Bacillati</taxon>
        <taxon>Bacillota</taxon>
        <taxon>Clostridia</taxon>
        <taxon>Lachnospirales</taxon>
        <taxon>Lachnospiraceae</taxon>
        <taxon>Roseburia</taxon>
    </lineage>
</organism>
<sequence length="625" mass="73497">MHKKDDAQIWEHLHVLLKQLEERGIRKQAFIPVFDEQGQLLYFAYEYEKGLSTFYIDIALMELQEKDTLLFFEEAYPRVKSVCIDECNEWAYIFSNILDMYDIPYFCEGEKWELLFPAKNRTLNDSAHGRMTIYAEGAEHFREYASDKLLSNWKFVMKVGQNKHSFLTEKIKKDLKNKNVKVQTMYFPTESRSKTSGEEIRRMHRVFPLEKRCWDDIVGRSQIKRIIGEKIDWEAWLDAQNVRKQNSKEFYVRGKSIETKNYGNGKHHIYIIGPCIAMSYCVLREEESIGCILAEKLKEKDYAVECIMYPLHHSMLYEEMIQSLTLMENDIVILIDRLMEKKPDYQSDLPVADIIKKRQDDWFWDIPMHATAKGCFEIANAMANWLEPLLNDTVSDDPKCLQMGKVILDEKAQKKLEKYIRQVKECQRIEKGSSVGAIVMNCNPMTRGHLYLIEHARSKVDYLYIFVVQEDKSDFRFEERFAMVKQVTEQFENVIVVPSGEFVLSYATMPLYFEKEEKKEDTLDAAHDLTIFGEYVAKELGITKRFVGEELLDPVTRQYNEAMKRILPNYGIEVEEIKRIETDQGIISASAVRKWIKEDNWEAVKKFVPAAVYSRLRLESGRNNE</sequence>
<dbReference type="NCBIfam" id="TIGR00125">
    <property type="entry name" value="cyt_tran_rel"/>
    <property type="match status" value="1"/>
</dbReference>